<feature type="compositionally biased region" description="Acidic residues" evidence="2">
    <location>
        <begin position="1245"/>
        <end position="1268"/>
    </location>
</feature>
<feature type="compositionally biased region" description="Basic residues" evidence="2">
    <location>
        <begin position="917"/>
        <end position="933"/>
    </location>
</feature>
<feature type="compositionally biased region" description="Polar residues" evidence="2">
    <location>
        <begin position="155"/>
        <end position="164"/>
    </location>
</feature>
<protein>
    <submittedName>
        <fullName evidence="4">ATP-binding cassette sub-family A member 8-A</fullName>
    </submittedName>
</protein>
<dbReference type="GO" id="GO:0005524">
    <property type="term" value="F:ATP binding"/>
    <property type="evidence" value="ECO:0007669"/>
    <property type="project" value="UniProtKB-KW"/>
</dbReference>
<keyword evidence="3" id="KW-0732">Signal</keyword>
<keyword evidence="4" id="KW-0067">ATP-binding</keyword>
<feature type="region of interest" description="Disordered" evidence="2">
    <location>
        <begin position="799"/>
        <end position="826"/>
    </location>
</feature>
<organism evidence="4">
    <name type="scientific">Ganoderma boninense</name>
    <dbReference type="NCBI Taxonomy" id="34458"/>
    <lineage>
        <taxon>Eukaryota</taxon>
        <taxon>Fungi</taxon>
        <taxon>Dikarya</taxon>
        <taxon>Basidiomycota</taxon>
        <taxon>Agaricomycotina</taxon>
        <taxon>Agaricomycetes</taxon>
        <taxon>Polyporales</taxon>
        <taxon>Polyporaceae</taxon>
        <taxon>Ganoderma</taxon>
    </lineage>
</organism>
<feature type="region of interest" description="Disordered" evidence="2">
    <location>
        <begin position="143"/>
        <end position="170"/>
    </location>
</feature>
<keyword evidence="4" id="KW-0547">Nucleotide-binding</keyword>
<feature type="region of interest" description="Disordered" evidence="2">
    <location>
        <begin position="909"/>
        <end position="955"/>
    </location>
</feature>
<keyword evidence="1" id="KW-0175">Coiled coil</keyword>
<dbReference type="InterPro" id="IPR041078">
    <property type="entry name" value="Plavaka"/>
</dbReference>
<dbReference type="Pfam" id="PF18759">
    <property type="entry name" value="Plavaka"/>
    <property type="match status" value="1"/>
</dbReference>
<feature type="region of interest" description="Disordered" evidence="2">
    <location>
        <begin position="1229"/>
        <end position="1283"/>
    </location>
</feature>
<feature type="chain" id="PRO_5023880062" evidence="3">
    <location>
        <begin position="22"/>
        <end position="1305"/>
    </location>
</feature>
<evidence type="ECO:0000256" key="3">
    <source>
        <dbReference type="SAM" id="SignalP"/>
    </source>
</evidence>
<evidence type="ECO:0000313" key="4">
    <source>
        <dbReference type="EMBL" id="VWP00991.1"/>
    </source>
</evidence>
<dbReference type="EMBL" id="LR729014">
    <property type="protein sequence ID" value="VWP00991.1"/>
    <property type="molecule type" value="Genomic_DNA"/>
</dbReference>
<evidence type="ECO:0000256" key="2">
    <source>
        <dbReference type="SAM" id="MobiDB-lite"/>
    </source>
</evidence>
<feature type="coiled-coil region" evidence="1">
    <location>
        <begin position="57"/>
        <end position="100"/>
    </location>
</feature>
<gene>
    <name evidence="4" type="primary">G4NDE1</name>
</gene>
<feature type="compositionally biased region" description="Low complexity" evidence="2">
    <location>
        <begin position="815"/>
        <end position="826"/>
    </location>
</feature>
<sequence>MRPLWVLPVLLLLALLWMAKEQCYGCKKSYADLSNHLHKCKKAQAFVDVGLRRRIDKQQERSRLREAAQQRQAEEKRAKAAEAKERLAQRRAELEVEREASIPVTIEDAPPHRRQRRVPGKFTDMLPTSLKGLPHLRLKPPLTAPPSRGHLSAPVTLSCTSGPISSPKRPRATVEDALDDVMDDVWPTPPTLLLHRHLHLFLHTRYTTAPRSDPEEGLTLDAFADASTHLRAPLDPRERDPLRPFGGTARTLLAQARDVAAQSFAPFLNWSTFKLMEWQYTGSATKSAGELQRMVDIVTDDRFKKEDLLGFRVEDGQRKLDEFRATGGAFSAKDGWREGSVRIALPKTGETHKDEQHAYNLDINKIWYRPFVEVIKAAFTDEMARKFHWFPHTLFHKRATPEQPDAPPERLYTDIYNSDAMIREHEQLQQQPPNPDDPPEVERVIAAIGVYSDSTRLADFGTASLWPIYAYFLNLSKYLRLKPTTFSAHHLAYIPSLPTNLFQFYQECYGEPPSEAVIRLIKHDLIRQVWLLLLDDDFMKAYEYGLLILCADGILRRVFPRIFIYSADYPEKCLVACLKCLGQYACPDCTIDRKDFWKMGMQCDMADRVKHARKDSSVLHGVIQMVRKWIFQEGTAPEGKNVKATKLGLFSMTPTRSAFSERFAAFGRNVYELFVPDLMHEFELGVWKGTFTHLIRILIAAGRDGCQKLDERFSMIPTFGRAVIRRFGGNVSGMKKFAARDFEQVLKCAIPCFEGLLPEPMNSIVLTMLFELAFSAAMSTLGQAMRAFLRHVCPRYQTRELPRETQSRQRRRAAKTQASGAATSSSNTTLLPKFKAFTVLDTPKYHRLGDHARAISETGTTDNKTTQMGEFEHRRAKRFYVRTNKNATFALQIGLEVRRAVILGKISKAQTQDQQLRKRSRAKTRSRKGRRLQLRFQDSQPLPPTQPDQHHHISREARYPVTLDDFLYENEGDAACQNFERELKAHLLRRLPGGDALPPDYVPTNHDLFSVRIEGRKMYQHKVLRVNYTRYDMRRDQDSINPRTHPDIMMVAQDDAAHPFLYARVLGIFHVNAYLAGDDLDGMDDTEPELIHVLWVRWFDLDTRAPGGFKARRLPRLKWASLDDDAFGFVSPAQVLRAAHLMPAFAHGQSDAALPGYSVARREDEEDLDWNCHYVGIFVDRDMFMRYYGGAVGHQRGSAGRSQQAPSVVPELITELSGKAYDHHERDMGASAVAAPRDSDSEREGSDDEMDDESVSSEDNEDEDEDESSALGPEDGEVSMARTRRSWRGWASHLCNTNGGCLHLQ</sequence>
<name>A0A5K1K567_9APHY</name>
<reference evidence="4" key="1">
    <citation type="submission" date="2019-10" db="EMBL/GenBank/DDBJ databases">
        <authorList>
            <person name="Nor Muhammad N."/>
        </authorList>
    </citation>
    <scope>NUCLEOTIDE SEQUENCE</scope>
</reference>
<evidence type="ECO:0000256" key="1">
    <source>
        <dbReference type="SAM" id="Coils"/>
    </source>
</evidence>
<accession>A0A5K1K567</accession>
<proteinExistence type="predicted"/>
<feature type="signal peptide" evidence="3">
    <location>
        <begin position="1"/>
        <end position="21"/>
    </location>
</feature>